<accession>A0A7C5DB63</accession>
<dbReference type="FunFam" id="3.40.50.720:FF:000021">
    <property type="entry name" value="D-3-phosphoglycerate dehydrogenase"/>
    <property type="match status" value="1"/>
</dbReference>
<evidence type="ECO:0000313" key="7">
    <source>
        <dbReference type="EMBL" id="HHE05022.1"/>
    </source>
</evidence>
<gene>
    <name evidence="7" type="ORF">ENL19_03045</name>
</gene>
<dbReference type="Pfam" id="PF00389">
    <property type="entry name" value="2-Hacid_dh"/>
    <property type="match status" value="1"/>
</dbReference>
<dbReference type="PROSITE" id="PS00670">
    <property type="entry name" value="D_2_HYDROXYACID_DH_2"/>
    <property type="match status" value="1"/>
</dbReference>
<feature type="domain" description="D-isomer specific 2-hydroxyacid dehydrogenase NAD-binding" evidence="6">
    <location>
        <begin position="105"/>
        <end position="277"/>
    </location>
</feature>
<name>A0A7C5DB63_UNCW3</name>
<dbReference type="InterPro" id="IPR029753">
    <property type="entry name" value="D-isomer_DH_CS"/>
</dbReference>
<dbReference type="Proteomes" id="UP000886110">
    <property type="component" value="Unassembled WGS sequence"/>
</dbReference>
<evidence type="ECO:0000256" key="3">
    <source>
        <dbReference type="ARBA" id="ARBA00023027"/>
    </source>
</evidence>
<dbReference type="EMBL" id="DRTB01000230">
    <property type="protein sequence ID" value="HHE05022.1"/>
    <property type="molecule type" value="Genomic_DNA"/>
</dbReference>
<dbReference type="InterPro" id="IPR006139">
    <property type="entry name" value="D-isomer_2_OHA_DH_cat_dom"/>
</dbReference>
<organism evidence="7">
    <name type="scientific">candidate division WOR-3 bacterium</name>
    <dbReference type="NCBI Taxonomy" id="2052148"/>
    <lineage>
        <taxon>Bacteria</taxon>
        <taxon>Bacteria division WOR-3</taxon>
    </lineage>
</organism>
<dbReference type="Gene3D" id="3.40.50.720">
    <property type="entry name" value="NAD(P)-binding Rossmann-like Domain"/>
    <property type="match status" value="2"/>
</dbReference>
<dbReference type="CDD" id="cd05303">
    <property type="entry name" value="PGDH_2"/>
    <property type="match status" value="1"/>
</dbReference>
<evidence type="ECO:0000256" key="1">
    <source>
        <dbReference type="ARBA" id="ARBA00005854"/>
    </source>
</evidence>
<keyword evidence="3" id="KW-0520">NAD</keyword>
<proteinExistence type="inferred from homology"/>
<feature type="domain" description="D-isomer specific 2-hydroxyacid dehydrogenase catalytic" evidence="5">
    <location>
        <begin position="4"/>
        <end position="293"/>
    </location>
</feature>
<evidence type="ECO:0000256" key="4">
    <source>
        <dbReference type="RuleBase" id="RU003719"/>
    </source>
</evidence>
<dbReference type="PROSITE" id="PS00671">
    <property type="entry name" value="D_2_HYDROXYACID_DH_3"/>
    <property type="match status" value="1"/>
</dbReference>
<reference evidence="7" key="1">
    <citation type="journal article" date="2020" name="mSystems">
        <title>Genome- and Community-Level Interaction Insights into Carbon Utilization and Element Cycling Functions of Hydrothermarchaeota in Hydrothermal Sediment.</title>
        <authorList>
            <person name="Zhou Z."/>
            <person name="Liu Y."/>
            <person name="Xu W."/>
            <person name="Pan J."/>
            <person name="Luo Z.H."/>
            <person name="Li M."/>
        </authorList>
    </citation>
    <scope>NUCLEOTIDE SEQUENCE [LARGE SCALE GENOMIC DNA]</scope>
    <source>
        <strain evidence="7">HyVt-74</strain>
    </source>
</reference>
<protein>
    <submittedName>
        <fullName evidence="7">3-phosphoglycerate dehydrogenase</fullName>
    </submittedName>
</protein>
<evidence type="ECO:0000259" key="5">
    <source>
        <dbReference type="Pfam" id="PF00389"/>
    </source>
</evidence>
<evidence type="ECO:0000259" key="6">
    <source>
        <dbReference type="Pfam" id="PF02826"/>
    </source>
</evidence>
<comment type="caution">
    <text evidence="7">The sequence shown here is derived from an EMBL/GenBank/DDBJ whole genome shotgun (WGS) entry which is preliminary data.</text>
</comment>
<dbReference type="PANTHER" id="PTHR42938:SF47">
    <property type="entry name" value="HYDROXYPYRUVATE REDUCTASE"/>
    <property type="match status" value="1"/>
</dbReference>
<dbReference type="PANTHER" id="PTHR42938">
    <property type="entry name" value="FORMATE DEHYDROGENASE 1"/>
    <property type="match status" value="1"/>
</dbReference>
<keyword evidence="2 4" id="KW-0560">Oxidoreductase</keyword>
<evidence type="ECO:0000256" key="2">
    <source>
        <dbReference type="ARBA" id="ARBA00023002"/>
    </source>
</evidence>
<dbReference type="PROSITE" id="PS00065">
    <property type="entry name" value="D_2_HYDROXYACID_DH_1"/>
    <property type="match status" value="1"/>
</dbReference>
<dbReference type="InterPro" id="IPR006140">
    <property type="entry name" value="D-isomer_DH_NAD-bd"/>
</dbReference>
<dbReference type="SUPFAM" id="SSF52283">
    <property type="entry name" value="Formate/glycerate dehydrogenase catalytic domain-like"/>
    <property type="match status" value="1"/>
</dbReference>
<dbReference type="InterPro" id="IPR036291">
    <property type="entry name" value="NAD(P)-bd_dom_sf"/>
</dbReference>
<dbReference type="SUPFAM" id="SSF51735">
    <property type="entry name" value="NAD(P)-binding Rossmann-fold domains"/>
    <property type="match status" value="1"/>
</dbReference>
<dbReference type="AlphaFoldDB" id="A0A7C5DB63"/>
<comment type="similarity">
    <text evidence="1 4">Belongs to the D-isomer specific 2-hydroxyacid dehydrogenase family.</text>
</comment>
<sequence length="299" mass="33024">MKLLVSDPISGRAIDGIKSLGIELDYKPDVDAEELKQIIKIYDGIVVRSRTKVRKELIDIASNLKFIIRGGVGLDNIDVEYAKSKGIKVFNTPAASSISVAELSIAFMFALSRHIVKGTDSLRKNEWLKKKLKGTELFGKTLGILGMGRIGREVAKRAICLGMKVIGYDPYIKGVDIEGVILTSLEDVLSNADIITLHLPLTEETRHMINKDSFEKMKNGVILINCARGGIVDENALYEYLKNGKVKGAGFDVFEKEPPEGNKLFDLDNFYATPHIGASTSEGQDRVGEEIVRILKEIE</sequence>
<dbReference type="InterPro" id="IPR029752">
    <property type="entry name" value="D-isomer_DH_CS1"/>
</dbReference>
<dbReference type="Pfam" id="PF02826">
    <property type="entry name" value="2-Hacid_dh_C"/>
    <property type="match status" value="1"/>
</dbReference>
<dbReference type="GO" id="GO:0016616">
    <property type="term" value="F:oxidoreductase activity, acting on the CH-OH group of donors, NAD or NADP as acceptor"/>
    <property type="evidence" value="ECO:0007669"/>
    <property type="project" value="InterPro"/>
</dbReference>
<dbReference type="GO" id="GO:0051287">
    <property type="term" value="F:NAD binding"/>
    <property type="evidence" value="ECO:0007669"/>
    <property type="project" value="InterPro"/>
</dbReference>